<organism evidence="4 5">
    <name type="scientific">Parascaris equorum</name>
    <name type="common">Equine roundworm</name>
    <dbReference type="NCBI Taxonomy" id="6256"/>
    <lineage>
        <taxon>Eukaryota</taxon>
        <taxon>Metazoa</taxon>
        <taxon>Ecdysozoa</taxon>
        <taxon>Nematoda</taxon>
        <taxon>Chromadorea</taxon>
        <taxon>Rhabditida</taxon>
        <taxon>Spirurina</taxon>
        <taxon>Ascaridomorpha</taxon>
        <taxon>Ascaridoidea</taxon>
        <taxon>Ascarididae</taxon>
        <taxon>Parascaris</taxon>
    </lineage>
</organism>
<sequence length="133" mass="15818">MIDQFKESVATIQKSMETGRETSERLTTDNANLSEKLKSLANEYESRVSLLSKQFDELLARELRMKEALEGEKAMREQIDKYTKKYNELHHSLNNSNETFERFKREMERMNGNLIKVEKECRKWKTKYDEAAQ</sequence>
<feature type="region of interest" description="Disordered" evidence="3">
    <location>
        <begin position="1"/>
        <end position="30"/>
    </location>
</feature>
<evidence type="ECO:0000313" key="4">
    <source>
        <dbReference type="Proteomes" id="UP000887564"/>
    </source>
</evidence>
<evidence type="ECO:0000256" key="2">
    <source>
        <dbReference type="SAM" id="Coils"/>
    </source>
</evidence>
<dbReference type="AlphaFoldDB" id="A0A914RL99"/>
<feature type="compositionally biased region" description="Basic and acidic residues" evidence="3">
    <location>
        <begin position="17"/>
        <end position="27"/>
    </location>
</feature>
<evidence type="ECO:0000256" key="3">
    <source>
        <dbReference type="SAM" id="MobiDB-lite"/>
    </source>
</evidence>
<dbReference type="Proteomes" id="UP000887564">
    <property type="component" value="Unplaced"/>
</dbReference>
<dbReference type="PANTHER" id="PTHR16127:SF13">
    <property type="entry name" value="GH01188P"/>
    <property type="match status" value="1"/>
</dbReference>
<proteinExistence type="inferred from homology"/>
<accession>A0A914RL99</accession>
<keyword evidence="4" id="KW-1185">Reference proteome</keyword>
<evidence type="ECO:0000313" key="5">
    <source>
        <dbReference type="WBParaSite" id="PEQ_0000262701-mRNA-1"/>
    </source>
</evidence>
<name>A0A914RL99_PAREQ</name>
<dbReference type="WBParaSite" id="PEQ_0000262701-mRNA-1">
    <property type="protein sequence ID" value="PEQ_0000262701-mRNA-1"/>
    <property type="gene ID" value="PEQ_0000262701"/>
</dbReference>
<evidence type="ECO:0000256" key="1">
    <source>
        <dbReference type="ARBA" id="ARBA00009550"/>
    </source>
</evidence>
<keyword evidence="2" id="KW-0175">Coiled coil</keyword>
<protein>
    <submittedName>
        <fullName evidence="5">Transforming acidic coiled-coil-containing protein C-terminal domain-containing protein</fullName>
    </submittedName>
</protein>
<dbReference type="InterPro" id="IPR026183">
    <property type="entry name" value="Taxilin_fam"/>
</dbReference>
<reference evidence="5" key="1">
    <citation type="submission" date="2022-11" db="UniProtKB">
        <authorList>
            <consortium name="WormBaseParasite"/>
        </authorList>
    </citation>
    <scope>IDENTIFICATION</scope>
</reference>
<dbReference type="PANTHER" id="PTHR16127">
    <property type="entry name" value="TAXILIN"/>
    <property type="match status" value="1"/>
</dbReference>
<dbReference type="Pfam" id="PF09728">
    <property type="entry name" value="Taxilin"/>
    <property type="match status" value="1"/>
</dbReference>
<feature type="coiled-coil region" evidence="2">
    <location>
        <begin position="93"/>
        <end position="127"/>
    </location>
</feature>
<dbReference type="GO" id="GO:0019905">
    <property type="term" value="F:syntaxin binding"/>
    <property type="evidence" value="ECO:0007669"/>
    <property type="project" value="InterPro"/>
</dbReference>
<comment type="similarity">
    <text evidence="1">Belongs to the taxilin family.</text>
</comment>